<gene>
    <name evidence="20" type="ORF">CHIRRI_LOCUS2602</name>
</gene>
<feature type="signal peptide" evidence="17">
    <location>
        <begin position="1"/>
        <end position="17"/>
    </location>
</feature>
<comment type="similarity">
    <text evidence="4 15">Belongs to the glycosyl hydrolase 13 family.</text>
</comment>
<evidence type="ECO:0000313" key="21">
    <source>
        <dbReference type="Proteomes" id="UP001153620"/>
    </source>
</evidence>
<dbReference type="AlphaFoldDB" id="A0A9N9WN18"/>
<dbReference type="InterPro" id="IPR006046">
    <property type="entry name" value="Alpha_amylase"/>
</dbReference>
<dbReference type="SUPFAM" id="SSF51011">
    <property type="entry name" value="Glycosyl hydrolase domain"/>
    <property type="match status" value="1"/>
</dbReference>
<evidence type="ECO:0000256" key="17">
    <source>
        <dbReference type="SAM" id="SignalP"/>
    </source>
</evidence>
<sequence>MKSFALLLVVGFTLVYGQFDPHWRAGRSVMVHLFEWKWNDIANECETFLGPRGYAGVQISPPAENVIIRTPSRPWWERYQPVSYSLNTRSGNEATFADMTRRCNAVGVRIYVDLLLNHMSATTGTGTGGTIVSTPRNFPAVPYVDADFNPTCSIDWGSATSVRNCELVGLPDLDQSRSNVRQHLINYMNRLIDLGVAGFRQDALKHMWPADLQVMFSQLHNLNTNHGFAANSRAYMVGEVIDNGNEPISGTEYFGFSTITEFRYSNAISNSFRGNDQLRWLRNFGEAWGFHPSNRVLTFVENHDNERGGALSYKSARQYKMAVAFHLAWNYGIPRIMSSFAFEGHDMGPPMDANENLLSPLFDAAGACTNGWICQHRWRQIFHMVEWRNVVGTGAVANWWDNANNRIAFSRGSRGFIAFNGESSNMSEWLTTGLPAGVYCDVISGEKSGTTCTGKSIQVFEDSRALFSIATTDFDGVIAIHVDARL</sequence>
<organism evidence="20 21">
    <name type="scientific">Chironomus riparius</name>
    <dbReference type="NCBI Taxonomy" id="315576"/>
    <lineage>
        <taxon>Eukaryota</taxon>
        <taxon>Metazoa</taxon>
        <taxon>Ecdysozoa</taxon>
        <taxon>Arthropoda</taxon>
        <taxon>Hexapoda</taxon>
        <taxon>Insecta</taxon>
        <taxon>Pterygota</taxon>
        <taxon>Neoptera</taxon>
        <taxon>Endopterygota</taxon>
        <taxon>Diptera</taxon>
        <taxon>Nematocera</taxon>
        <taxon>Chironomoidea</taxon>
        <taxon>Chironomidae</taxon>
        <taxon>Chironominae</taxon>
        <taxon>Chironomus</taxon>
    </lineage>
</organism>
<keyword evidence="7" id="KW-0479">Metal-binding</keyword>
<dbReference type="EMBL" id="OU895877">
    <property type="protein sequence ID" value="CAG9799637.1"/>
    <property type="molecule type" value="Genomic_DNA"/>
</dbReference>
<dbReference type="Proteomes" id="UP001153620">
    <property type="component" value="Chromosome 1"/>
</dbReference>
<proteinExistence type="inferred from homology"/>
<evidence type="ECO:0000256" key="6">
    <source>
        <dbReference type="ARBA" id="ARBA00012595"/>
    </source>
</evidence>
<evidence type="ECO:0000256" key="7">
    <source>
        <dbReference type="ARBA" id="ARBA00022723"/>
    </source>
</evidence>
<evidence type="ECO:0000256" key="16">
    <source>
        <dbReference type="RuleBase" id="RU361134"/>
    </source>
</evidence>
<reference evidence="20" key="2">
    <citation type="submission" date="2022-10" db="EMBL/GenBank/DDBJ databases">
        <authorList>
            <consortium name="ENA_rothamsted_submissions"/>
            <consortium name="culmorum"/>
            <person name="King R."/>
        </authorList>
    </citation>
    <scope>NUCLEOTIDE SEQUENCE</scope>
</reference>
<keyword evidence="14 16" id="KW-0326">Glycosidase</keyword>
<keyword evidence="13 16" id="KW-0119">Carbohydrate metabolism</keyword>
<evidence type="ECO:0000259" key="18">
    <source>
        <dbReference type="SMART" id="SM00632"/>
    </source>
</evidence>
<keyword evidence="12" id="KW-0868">Chloride</keyword>
<reference evidence="20" key="1">
    <citation type="submission" date="2022-01" db="EMBL/GenBank/DDBJ databases">
        <authorList>
            <person name="King R."/>
        </authorList>
    </citation>
    <scope>NUCLEOTIDE SEQUENCE</scope>
</reference>
<evidence type="ECO:0000256" key="14">
    <source>
        <dbReference type="ARBA" id="ARBA00023295"/>
    </source>
</evidence>
<keyword evidence="10" id="KW-0106">Calcium</keyword>
<dbReference type="SMART" id="SM00642">
    <property type="entry name" value="Aamy"/>
    <property type="match status" value="1"/>
</dbReference>
<dbReference type="GO" id="GO:0004556">
    <property type="term" value="F:alpha-amylase activity"/>
    <property type="evidence" value="ECO:0007669"/>
    <property type="project" value="UniProtKB-UniRule"/>
</dbReference>
<dbReference type="InterPro" id="IPR006048">
    <property type="entry name" value="A-amylase/branching_C"/>
</dbReference>
<dbReference type="Gene3D" id="3.20.20.80">
    <property type="entry name" value="Glycosidases"/>
    <property type="match status" value="1"/>
</dbReference>
<dbReference type="GO" id="GO:0005975">
    <property type="term" value="P:carbohydrate metabolic process"/>
    <property type="evidence" value="ECO:0007669"/>
    <property type="project" value="InterPro"/>
</dbReference>
<comment type="catalytic activity">
    <reaction evidence="1 16">
        <text>Endohydrolysis of (1-&gt;4)-alpha-D-glucosidic linkages in polysaccharides containing three or more (1-&gt;4)-alpha-linked D-glucose units.</text>
        <dbReference type="EC" id="3.2.1.1"/>
    </reaction>
</comment>
<keyword evidence="11" id="KW-1015">Disulfide bond</keyword>
<dbReference type="PRINTS" id="PR00110">
    <property type="entry name" value="ALPHAAMYLASE"/>
</dbReference>
<accession>A0A9N9WN18</accession>
<dbReference type="SUPFAM" id="SSF51445">
    <property type="entry name" value="(Trans)glycosidases"/>
    <property type="match status" value="1"/>
</dbReference>
<evidence type="ECO:0000313" key="20">
    <source>
        <dbReference type="EMBL" id="CAG9799637.1"/>
    </source>
</evidence>
<dbReference type="CDD" id="cd11317">
    <property type="entry name" value="AmyAc_bac_euk_AmyA"/>
    <property type="match status" value="1"/>
</dbReference>
<evidence type="ECO:0000259" key="19">
    <source>
        <dbReference type="SMART" id="SM00642"/>
    </source>
</evidence>
<dbReference type="Pfam" id="PF02806">
    <property type="entry name" value="Alpha-amylase_C"/>
    <property type="match status" value="1"/>
</dbReference>
<keyword evidence="9 16" id="KW-0378">Hydrolase</keyword>
<evidence type="ECO:0000256" key="2">
    <source>
        <dbReference type="ARBA" id="ARBA00001913"/>
    </source>
</evidence>
<evidence type="ECO:0000256" key="1">
    <source>
        <dbReference type="ARBA" id="ARBA00000548"/>
    </source>
</evidence>
<evidence type="ECO:0000256" key="15">
    <source>
        <dbReference type="RuleBase" id="RU003615"/>
    </source>
</evidence>
<feature type="chain" id="PRO_5040422302" description="Alpha-amylase" evidence="17">
    <location>
        <begin position="18"/>
        <end position="486"/>
    </location>
</feature>
<keyword evidence="8 17" id="KW-0732">Signal</keyword>
<dbReference type="InterPro" id="IPR013780">
    <property type="entry name" value="Glyco_hydro_b"/>
</dbReference>
<dbReference type="SMART" id="SM00632">
    <property type="entry name" value="Aamy_C"/>
    <property type="match status" value="1"/>
</dbReference>
<protein>
    <recommendedName>
        <fullName evidence="6 16">Alpha-amylase</fullName>
        <ecNumber evidence="6 16">3.2.1.1</ecNumber>
    </recommendedName>
</protein>
<dbReference type="InterPro" id="IPR006047">
    <property type="entry name" value="GH13_cat_dom"/>
</dbReference>
<evidence type="ECO:0000256" key="8">
    <source>
        <dbReference type="ARBA" id="ARBA00022729"/>
    </source>
</evidence>
<comment type="subunit">
    <text evidence="5">Monomer.</text>
</comment>
<evidence type="ECO:0000256" key="9">
    <source>
        <dbReference type="ARBA" id="ARBA00022801"/>
    </source>
</evidence>
<name>A0A9N9WN18_9DIPT</name>
<evidence type="ECO:0000256" key="3">
    <source>
        <dbReference type="ARBA" id="ARBA00001923"/>
    </source>
</evidence>
<comment type="cofactor">
    <cofactor evidence="2">
        <name>Ca(2+)</name>
        <dbReference type="ChEBI" id="CHEBI:29108"/>
    </cofactor>
</comment>
<feature type="domain" description="Glycosyl hydrolase family 13 catalytic" evidence="19">
    <location>
        <begin position="28"/>
        <end position="388"/>
    </location>
</feature>
<comment type="cofactor">
    <cofactor evidence="3">
        <name>chloride</name>
        <dbReference type="ChEBI" id="CHEBI:17996"/>
    </cofactor>
</comment>
<evidence type="ECO:0000256" key="4">
    <source>
        <dbReference type="ARBA" id="ARBA00008061"/>
    </source>
</evidence>
<dbReference type="Gene3D" id="2.60.40.1180">
    <property type="entry name" value="Golgi alpha-mannosidase II"/>
    <property type="match status" value="1"/>
</dbReference>
<dbReference type="GO" id="GO:0046872">
    <property type="term" value="F:metal ion binding"/>
    <property type="evidence" value="ECO:0007669"/>
    <property type="project" value="UniProtKB-KW"/>
</dbReference>
<dbReference type="InterPro" id="IPR017853">
    <property type="entry name" value="GH"/>
</dbReference>
<keyword evidence="21" id="KW-1185">Reference proteome</keyword>
<evidence type="ECO:0000256" key="5">
    <source>
        <dbReference type="ARBA" id="ARBA00011245"/>
    </source>
</evidence>
<evidence type="ECO:0000256" key="11">
    <source>
        <dbReference type="ARBA" id="ARBA00023157"/>
    </source>
</evidence>
<dbReference type="InterPro" id="IPR031319">
    <property type="entry name" value="A-amylase_C"/>
</dbReference>
<dbReference type="EC" id="3.2.1.1" evidence="6 16"/>
<dbReference type="Pfam" id="PF00128">
    <property type="entry name" value="Alpha-amylase"/>
    <property type="match status" value="1"/>
</dbReference>
<evidence type="ECO:0000256" key="12">
    <source>
        <dbReference type="ARBA" id="ARBA00023214"/>
    </source>
</evidence>
<dbReference type="OrthoDB" id="550577at2759"/>
<evidence type="ECO:0000256" key="10">
    <source>
        <dbReference type="ARBA" id="ARBA00022837"/>
    </source>
</evidence>
<dbReference type="PANTHER" id="PTHR43447">
    <property type="entry name" value="ALPHA-AMYLASE"/>
    <property type="match status" value="1"/>
</dbReference>
<feature type="domain" description="Alpha-amylase C-terminal" evidence="18">
    <location>
        <begin position="397"/>
        <end position="485"/>
    </location>
</feature>
<evidence type="ECO:0000256" key="13">
    <source>
        <dbReference type="ARBA" id="ARBA00023277"/>
    </source>
</evidence>